<keyword evidence="1" id="KW-0732">Signal</keyword>
<feature type="chain" id="PRO_5045085765" evidence="1">
    <location>
        <begin position="22"/>
        <end position="92"/>
    </location>
</feature>
<dbReference type="EMBL" id="BAABCX010000002">
    <property type="protein sequence ID" value="GAA3540688.1"/>
    <property type="molecule type" value="Genomic_DNA"/>
</dbReference>
<sequence>MNKKRLISLVLLLSTPGMASANNSQIPGLGAEHKGLQTGIWLQLQREGQVASEHIQTVTPAERELIMKRWLESYRHPVPEFYDQEAAGTFTP</sequence>
<evidence type="ECO:0000313" key="2">
    <source>
        <dbReference type="EMBL" id="GAA3540688.1"/>
    </source>
</evidence>
<protein>
    <submittedName>
        <fullName evidence="2">DUF3613 domain-containing protein</fullName>
    </submittedName>
</protein>
<comment type="caution">
    <text evidence="2">The sequence shown here is derived from an EMBL/GenBank/DDBJ whole genome shotgun (WGS) entry which is preliminary data.</text>
</comment>
<evidence type="ECO:0000313" key="3">
    <source>
        <dbReference type="Proteomes" id="UP001500795"/>
    </source>
</evidence>
<reference evidence="3" key="1">
    <citation type="journal article" date="2019" name="Int. J. Syst. Evol. Microbiol.">
        <title>The Global Catalogue of Microorganisms (GCM) 10K type strain sequencing project: providing services to taxonomists for standard genome sequencing and annotation.</title>
        <authorList>
            <consortium name="The Broad Institute Genomics Platform"/>
            <consortium name="The Broad Institute Genome Sequencing Center for Infectious Disease"/>
            <person name="Wu L."/>
            <person name="Ma J."/>
        </authorList>
    </citation>
    <scope>NUCLEOTIDE SEQUENCE [LARGE SCALE GENOMIC DNA]</scope>
    <source>
        <strain evidence="3">JCM 17110</strain>
    </source>
</reference>
<dbReference type="Pfam" id="PF12266">
    <property type="entry name" value="DUF3613"/>
    <property type="match status" value="1"/>
</dbReference>
<name>A0ABP6VUL5_9GAMM</name>
<gene>
    <name evidence="2" type="ORF">GCM10022394_20600</name>
</gene>
<proteinExistence type="predicted"/>
<organism evidence="2 3">
    <name type="scientific">Zobellella aerophila</name>
    <dbReference type="NCBI Taxonomy" id="870480"/>
    <lineage>
        <taxon>Bacteria</taxon>
        <taxon>Pseudomonadati</taxon>
        <taxon>Pseudomonadota</taxon>
        <taxon>Gammaproteobacteria</taxon>
        <taxon>Aeromonadales</taxon>
        <taxon>Aeromonadaceae</taxon>
        <taxon>Zobellella</taxon>
    </lineage>
</organism>
<keyword evidence="3" id="KW-1185">Reference proteome</keyword>
<feature type="signal peptide" evidence="1">
    <location>
        <begin position="1"/>
        <end position="21"/>
    </location>
</feature>
<evidence type="ECO:0000256" key="1">
    <source>
        <dbReference type="SAM" id="SignalP"/>
    </source>
</evidence>
<dbReference type="RefSeq" id="WP_344957602.1">
    <property type="nucleotide sequence ID" value="NZ_BAABCX010000002.1"/>
</dbReference>
<dbReference type="Proteomes" id="UP001500795">
    <property type="component" value="Unassembled WGS sequence"/>
</dbReference>
<accession>A0ABP6VUL5</accession>
<dbReference type="InterPro" id="IPR022053">
    <property type="entry name" value="DUF3613"/>
</dbReference>